<dbReference type="RefSeq" id="WP_377963520.1">
    <property type="nucleotide sequence ID" value="NZ_JBHZOL010000051.1"/>
</dbReference>
<evidence type="ECO:0000256" key="7">
    <source>
        <dbReference type="HAMAP-Rule" id="MF_00484"/>
    </source>
</evidence>
<dbReference type="CDD" id="cd03791">
    <property type="entry name" value="GT5_Glycogen_synthase_DULL1-like"/>
    <property type="match status" value="1"/>
</dbReference>
<dbReference type="InterPro" id="IPR001296">
    <property type="entry name" value="Glyco_trans_1"/>
</dbReference>
<comment type="catalytic activity">
    <reaction evidence="1 7">
        <text>[(1-&gt;4)-alpha-D-glucosyl](n) + ADP-alpha-D-glucose = [(1-&gt;4)-alpha-D-glucosyl](n+1) + ADP + H(+)</text>
        <dbReference type="Rhea" id="RHEA:18189"/>
        <dbReference type="Rhea" id="RHEA-COMP:9584"/>
        <dbReference type="Rhea" id="RHEA-COMP:9587"/>
        <dbReference type="ChEBI" id="CHEBI:15378"/>
        <dbReference type="ChEBI" id="CHEBI:15444"/>
        <dbReference type="ChEBI" id="CHEBI:57498"/>
        <dbReference type="ChEBI" id="CHEBI:456216"/>
        <dbReference type="EC" id="2.4.1.21"/>
    </reaction>
</comment>
<reference evidence="10 11" key="1">
    <citation type="submission" date="2024-10" db="EMBL/GenBank/DDBJ databases">
        <authorList>
            <person name="Ratan Roy A."/>
            <person name="Morales Sandoval P.H."/>
            <person name="De Los Santos Villalobos S."/>
            <person name="Chakraborty S."/>
            <person name="Mukherjee J."/>
        </authorList>
    </citation>
    <scope>NUCLEOTIDE SEQUENCE [LARGE SCALE GENOMIC DNA]</scope>
    <source>
        <strain evidence="10 11">S1</strain>
    </source>
</reference>
<evidence type="ECO:0000256" key="5">
    <source>
        <dbReference type="ARBA" id="ARBA00022679"/>
    </source>
</evidence>
<dbReference type="InterPro" id="IPR013534">
    <property type="entry name" value="Starch_synth_cat_dom"/>
</dbReference>
<keyword evidence="6 7" id="KW-0320">Glycogen biosynthesis</keyword>
<evidence type="ECO:0000259" key="9">
    <source>
        <dbReference type="Pfam" id="PF08323"/>
    </source>
</evidence>
<feature type="domain" description="Glycosyl transferase family 1" evidence="8">
    <location>
        <begin position="269"/>
        <end position="406"/>
    </location>
</feature>
<evidence type="ECO:0000313" key="10">
    <source>
        <dbReference type="EMBL" id="MFE4106095.1"/>
    </source>
</evidence>
<dbReference type="HAMAP" id="MF_00484">
    <property type="entry name" value="Glycogen_synth"/>
    <property type="match status" value="1"/>
</dbReference>
<comment type="caution">
    <text evidence="10">The sequence shown here is derived from an EMBL/GenBank/DDBJ whole genome shotgun (WGS) entry which is preliminary data.</text>
</comment>
<accession>A0ABW6IEJ5</accession>
<dbReference type="Gene3D" id="3.40.50.2000">
    <property type="entry name" value="Glycogen Phosphorylase B"/>
    <property type="match status" value="2"/>
</dbReference>
<dbReference type="NCBIfam" id="TIGR02095">
    <property type="entry name" value="glgA"/>
    <property type="match status" value="1"/>
</dbReference>
<dbReference type="Proteomes" id="UP001600165">
    <property type="component" value="Unassembled WGS sequence"/>
</dbReference>
<evidence type="ECO:0000256" key="6">
    <source>
        <dbReference type="ARBA" id="ARBA00023056"/>
    </source>
</evidence>
<dbReference type="InterPro" id="IPR011835">
    <property type="entry name" value="GS/SS"/>
</dbReference>
<comment type="pathway">
    <text evidence="7">Glycan biosynthesis; glycogen biosynthesis.</text>
</comment>
<dbReference type="SUPFAM" id="SSF53756">
    <property type="entry name" value="UDP-Glycosyltransferase/glycogen phosphorylase"/>
    <property type="match status" value="1"/>
</dbReference>
<sequence>MRILFVAAEAAPLAKVGGMGDVVGSLPKVLRKMGHDVRIFMPYYGFLSEKIDVPEEPIWWGAAMFNKFAVYESRLPNSDVPVYLFGHPAFDPRRIYAGEDEDWRFTFFANGAAEFAWNYWKPEIIHCNDWHTGMIPVWMHQSAEIKTVFTIHNLAYQGPWRWRLEQMTWCPWYMEGHNTMAAAVQFADRVTTVSPTYAQQIQTANYGEGLEGLLSFISSKLSGILNGIDVDAYDPQSDPQLTQSYNADTIDQRRKNKIALQEEMGLELNSSAFTVGLVGRLVEQKGLDLVIQMLDRFLSYTDAQFVLLGMGDRYYETQMWELSSRYPGRMSTYLLYSDSLARKIYAGADAFLMPSRFEPCGISQLIALRYGCIPIVRKTGGLVDTVQHHDPTKGTGTGYCFDRYEPLDLYTCLVRAWEGFHYKQPWQALQKRGMAQDFSWTRSALEYVKLYSDILGLPYEEQIPVELGGKPDAKVTLRAS</sequence>
<evidence type="ECO:0000256" key="3">
    <source>
        <dbReference type="ARBA" id="ARBA00010281"/>
    </source>
</evidence>
<dbReference type="Pfam" id="PF08323">
    <property type="entry name" value="Glyco_transf_5"/>
    <property type="match status" value="1"/>
</dbReference>
<evidence type="ECO:0000259" key="8">
    <source>
        <dbReference type="Pfam" id="PF00534"/>
    </source>
</evidence>
<gene>
    <name evidence="7 10" type="primary">glgA</name>
    <name evidence="10" type="ORF">ACFVKH_07405</name>
</gene>
<keyword evidence="4 7" id="KW-0328">Glycosyltransferase</keyword>
<name>A0ABW6IEJ5_9CYAN</name>
<organism evidence="10 11">
    <name type="scientific">Almyronema epifaneia S1</name>
    <dbReference type="NCBI Taxonomy" id="2991925"/>
    <lineage>
        <taxon>Bacteria</taxon>
        <taxon>Bacillati</taxon>
        <taxon>Cyanobacteriota</taxon>
        <taxon>Cyanophyceae</taxon>
        <taxon>Nodosilineales</taxon>
        <taxon>Nodosilineaceae</taxon>
        <taxon>Almyronema</taxon>
        <taxon>Almyronema epifaneia</taxon>
    </lineage>
</organism>
<comment type="similarity">
    <text evidence="3 7">Belongs to the glycosyltransferase 1 family. Bacterial/plant glycogen synthase subfamily.</text>
</comment>
<keyword evidence="5 7" id="KW-0808">Transferase</keyword>
<protein>
    <recommendedName>
        <fullName evidence="7">Glycogen synthase</fullName>
        <ecNumber evidence="7">2.4.1.21</ecNumber>
    </recommendedName>
    <alternativeName>
        <fullName evidence="7">Starch [bacterial glycogen] synthase</fullName>
    </alternativeName>
</protein>
<dbReference type="PANTHER" id="PTHR45825">
    <property type="entry name" value="GRANULE-BOUND STARCH SYNTHASE 1, CHLOROPLASTIC/AMYLOPLASTIC"/>
    <property type="match status" value="1"/>
</dbReference>
<feature type="binding site" evidence="7">
    <location>
        <position position="15"/>
    </location>
    <ligand>
        <name>ADP-alpha-D-glucose</name>
        <dbReference type="ChEBI" id="CHEBI:57498"/>
    </ligand>
</feature>
<proteinExistence type="inferred from homology"/>
<evidence type="ECO:0000313" key="11">
    <source>
        <dbReference type="Proteomes" id="UP001600165"/>
    </source>
</evidence>
<dbReference type="EC" id="2.4.1.21" evidence="7"/>
<dbReference type="PANTHER" id="PTHR45825:SF11">
    <property type="entry name" value="ALPHA AMYLASE DOMAIN-CONTAINING PROTEIN"/>
    <property type="match status" value="1"/>
</dbReference>
<dbReference type="Pfam" id="PF00534">
    <property type="entry name" value="Glycos_transf_1"/>
    <property type="match status" value="1"/>
</dbReference>
<dbReference type="GO" id="GO:0009011">
    <property type="term" value="F:alpha-1,4-glucan glucosyltransferase (ADP-glucose donor) activity"/>
    <property type="evidence" value="ECO:0007669"/>
    <property type="project" value="UniProtKB-EC"/>
</dbReference>
<dbReference type="EMBL" id="JBHZOL010000051">
    <property type="protein sequence ID" value="MFE4106095.1"/>
    <property type="molecule type" value="Genomic_DNA"/>
</dbReference>
<comment type="function">
    <text evidence="2 7">Synthesizes alpha-1,4-glucan chains using ADP-glucose.</text>
</comment>
<evidence type="ECO:0000256" key="1">
    <source>
        <dbReference type="ARBA" id="ARBA00001478"/>
    </source>
</evidence>
<evidence type="ECO:0000256" key="4">
    <source>
        <dbReference type="ARBA" id="ARBA00022676"/>
    </source>
</evidence>
<feature type="domain" description="Starch synthase catalytic" evidence="9">
    <location>
        <begin position="2"/>
        <end position="215"/>
    </location>
</feature>
<dbReference type="NCBIfam" id="NF001900">
    <property type="entry name" value="PRK00654.1-3"/>
    <property type="match status" value="1"/>
</dbReference>
<evidence type="ECO:0000256" key="2">
    <source>
        <dbReference type="ARBA" id="ARBA00002764"/>
    </source>
</evidence>
<keyword evidence="11" id="KW-1185">Reference proteome</keyword>